<gene>
    <name evidence="2" type="primary">trpE</name>
    <name evidence="2" type="ORF">CSUIS_0390</name>
</gene>
<keyword evidence="2" id="KW-0456">Lyase</keyword>
<dbReference type="AlphaFoldDB" id="A0A1X9SVH5"/>
<evidence type="ECO:0000259" key="1">
    <source>
        <dbReference type="Pfam" id="PF00425"/>
    </source>
</evidence>
<dbReference type="InterPro" id="IPR019999">
    <property type="entry name" value="Anth_synth_I-like"/>
</dbReference>
<dbReference type="Proteomes" id="UP000194260">
    <property type="component" value="Chromosome"/>
</dbReference>
<dbReference type="SUPFAM" id="SSF56322">
    <property type="entry name" value="ADC synthase"/>
    <property type="match status" value="1"/>
</dbReference>
<dbReference type="GO" id="GO:0004049">
    <property type="term" value="F:anthranilate synthase activity"/>
    <property type="evidence" value="ECO:0007669"/>
    <property type="project" value="UniProtKB-EC"/>
</dbReference>
<name>A0A1X9SVH5_9BACT</name>
<accession>A0A1X9SVH5</accession>
<dbReference type="RefSeq" id="WP_086298541.1">
    <property type="nucleotide sequence ID" value="NZ_CP018789.1"/>
</dbReference>
<dbReference type="PANTHER" id="PTHR11236">
    <property type="entry name" value="AMINOBENZOATE/ANTHRANILATE SYNTHASE"/>
    <property type="match status" value="1"/>
</dbReference>
<dbReference type="EC" id="4.1.3.27" evidence="2"/>
<sequence length="420" mass="47739">MLLLCDPTIYFREILRQYPKSYLAEDEMQVIIGIDCYYISGDDFTKLNERIKNGKKISNFAGLFGILSYEAVYKFEKIADIKPSLYEFPIYHYSDAKAYLHYDKQSKIYSFYGDSGYFNNLKDIKPSAKSDKSYFYTIKSDLDSQKTDYLNMIKTAKNYIKNGDIFQVVLSKTLELESDFDPLEFYEILKSQNPSPYMFYYPSEFGTIVGSSPELVVEIKKGIIHTSPIAGTRKRGIDANEDEAIKKELLSDEKELSEHRMLIDLARNDIGKFALPSSVKVTNPMHIKLYESVMHIVSDIYAELSSSSTAMEAITTIFPAGTLSGSPKIRAMQIINELEGHSRGIYGGGIGFWHFNGDMQMAILIRSAIFVPNSDSNSVFIGAGAGIVWDSDAKNEYEEICNKRKSCLKIFEQYATKRDK</sequence>
<dbReference type="KEGG" id="camy:CSUIS_0390"/>
<dbReference type="PANTHER" id="PTHR11236:SF9">
    <property type="entry name" value="ANTHRANILATE SYNTHASE COMPONENT 1"/>
    <property type="match status" value="1"/>
</dbReference>
<dbReference type="STRING" id="1660073.CSUIS_0390"/>
<organism evidence="2 3">
    <name type="scientific">Campylobacter porcelli</name>
    <dbReference type="NCBI Taxonomy" id="1660073"/>
    <lineage>
        <taxon>Bacteria</taxon>
        <taxon>Pseudomonadati</taxon>
        <taxon>Campylobacterota</taxon>
        <taxon>Epsilonproteobacteria</taxon>
        <taxon>Campylobacterales</taxon>
        <taxon>Campylobacteraceae</taxon>
        <taxon>Campylobacter</taxon>
    </lineage>
</organism>
<dbReference type="InterPro" id="IPR015890">
    <property type="entry name" value="Chorismate_C"/>
</dbReference>
<dbReference type="InterPro" id="IPR005801">
    <property type="entry name" value="ADC_synthase"/>
</dbReference>
<reference evidence="3" key="1">
    <citation type="journal article" date="2017" name="Genome Biol. Evol.">
        <title>Comparative Genomic Analysis Identifies a Campylobacter Clade Deficient in Selenium Metabolism.</title>
        <authorList>
            <person name="Miller W.G."/>
            <person name="Yee E."/>
            <person name="Lopes B.S."/>
            <person name="Chapman M.H."/>
            <person name="Huynh S."/>
            <person name="Bono J.L."/>
            <person name="Parker C.T."/>
            <person name="Strachan N.J.C."/>
            <person name="Forbes K.J."/>
        </authorList>
    </citation>
    <scope>NUCLEOTIDE SEQUENCE [LARGE SCALE GENOMIC DNA]</scope>
    <source>
        <strain evidence="3">RM6137</strain>
    </source>
</reference>
<proteinExistence type="predicted"/>
<evidence type="ECO:0000313" key="2">
    <source>
        <dbReference type="EMBL" id="ARR00231.1"/>
    </source>
</evidence>
<dbReference type="PRINTS" id="PR00095">
    <property type="entry name" value="ANTSNTHASEI"/>
</dbReference>
<dbReference type="Gene3D" id="3.60.120.10">
    <property type="entry name" value="Anthranilate synthase"/>
    <property type="match status" value="1"/>
</dbReference>
<dbReference type="EMBL" id="CP018789">
    <property type="protein sequence ID" value="ARR00231.1"/>
    <property type="molecule type" value="Genomic_DNA"/>
</dbReference>
<evidence type="ECO:0000313" key="3">
    <source>
        <dbReference type="Proteomes" id="UP000194260"/>
    </source>
</evidence>
<dbReference type="Pfam" id="PF00425">
    <property type="entry name" value="Chorismate_bind"/>
    <property type="match status" value="1"/>
</dbReference>
<protein>
    <submittedName>
        <fullName evidence="2">Anthranilate synthase component I</fullName>
        <ecNumber evidence="2">4.1.3.27</ecNumber>
    </submittedName>
</protein>
<feature type="domain" description="Chorismate-utilising enzyme C-terminal" evidence="1">
    <location>
        <begin position="146"/>
        <end position="403"/>
    </location>
</feature>
<dbReference type="GO" id="GO:0000162">
    <property type="term" value="P:L-tryptophan biosynthetic process"/>
    <property type="evidence" value="ECO:0007669"/>
    <property type="project" value="TreeGrafter"/>
</dbReference>